<accession>A0A8I1Y4L7</accession>
<feature type="region of interest" description="Disordered" evidence="1">
    <location>
        <begin position="1"/>
        <end position="65"/>
    </location>
</feature>
<evidence type="ECO:0000313" key="4">
    <source>
        <dbReference type="Proteomes" id="UP000673383"/>
    </source>
</evidence>
<dbReference type="AlphaFoldDB" id="A0A8I1Y4L7"/>
<keyword evidence="5" id="KW-1185">Reference proteome</keyword>
<reference evidence="3 5" key="2">
    <citation type="submission" date="2024-07" db="EMBL/GenBank/DDBJ databases">
        <title>Genomic Encyclopedia of Type Strains, Phase V (KMG-V): Genome sequencing to study the core and pangenomes of soil and plant-associated prokaryotes.</title>
        <authorList>
            <person name="Whitman W."/>
        </authorList>
    </citation>
    <scope>NUCLEOTIDE SEQUENCE [LARGE SCALE GENOMIC DNA]</scope>
    <source>
        <strain evidence="3 5">USDA 415</strain>
    </source>
</reference>
<dbReference type="Proteomes" id="UP000673383">
    <property type="component" value="Unassembled WGS sequence"/>
</dbReference>
<reference evidence="2" key="1">
    <citation type="submission" date="2021-02" db="EMBL/GenBank/DDBJ databases">
        <title>Genomic Encyclopedia of Type Strains, Phase IV (KMG-V): Genome sequencing to study the core and pangenomes of soil and plant-associated prokaryotes.</title>
        <authorList>
            <person name="Whitman W."/>
        </authorList>
    </citation>
    <scope>NUCLEOTIDE SEQUENCE</scope>
    <source>
        <strain evidence="2">USDA 406</strain>
    </source>
</reference>
<evidence type="ECO:0000256" key="1">
    <source>
        <dbReference type="SAM" id="MobiDB-lite"/>
    </source>
</evidence>
<dbReference type="EMBL" id="JAFICZ010000001">
    <property type="protein sequence ID" value="MBP1292587.1"/>
    <property type="molecule type" value="Genomic_DNA"/>
</dbReference>
<comment type="caution">
    <text evidence="2">The sequence shown here is derived from an EMBL/GenBank/DDBJ whole genome shotgun (WGS) entry which is preliminary data.</text>
</comment>
<evidence type="ECO:0000313" key="5">
    <source>
        <dbReference type="Proteomes" id="UP001565471"/>
    </source>
</evidence>
<feature type="compositionally biased region" description="Basic and acidic residues" evidence="1">
    <location>
        <begin position="40"/>
        <end position="53"/>
    </location>
</feature>
<evidence type="ECO:0000313" key="2">
    <source>
        <dbReference type="EMBL" id="MBP1292587.1"/>
    </source>
</evidence>
<organism evidence="2 4">
    <name type="scientific">Bradyrhizobium elkanii</name>
    <dbReference type="NCBI Taxonomy" id="29448"/>
    <lineage>
        <taxon>Bacteria</taxon>
        <taxon>Pseudomonadati</taxon>
        <taxon>Pseudomonadota</taxon>
        <taxon>Alphaproteobacteria</taxon>
        <taxon>Hyphomicrobiales</taxon>
        <taxon>Nitrobacteraceae</taxon>
        <taxon>Bradyrhizobium</taxon>
    </lineage>
</organism>
<sequence length="65" mass="6635">MLPRACGTVQRTAAAGLRPPPSAGLIDGAGLSVNAFGTQKEPEIGPRGPDKPLKRLNFRGAPGKA</sequence>
<name>A0A8I1Y4L7_BRAEL</name>
<protein>
    <submittedName>
        <fullName evidence="2">Uncharacterized protein</fullName>
    </submittedName>
</protein>
<dbReference type="Proteomes" id="UP001565471">
    <property type="component" value="Unassembled WGS sequence"/>
</dbReference>
<dbReference type="EMBL" id="JBGBZA010000002">
    <property type="protein sequence ID" value="MEY9321984.1"/>
    <property type="molecule type" value="Genomic_DNA"/>
</dbReference>
<gene>
    <name evidence="3" type="ORF">ABIF29_008783</name>
    <name evidence="2" type="ORF">JOH49_002340</name>
</gene>
<evidence type="ECO:0000313" key="3">
    <source>
        <dbReference type="EMBL" id="MEY9321984.1"/>
    </source>
</evidence>
<proteinExistence type="predicted"/>